<dbReference type="InterPro" id="IPR029787">
    <property type="entry name" value="Nucleotide_cyclase"/>
</dbReference>
<proteinExistence type="predicted"/>
<dbReference type="SMART" id="SM00052">
    <property type="entry name" value="EAL"/>
    <property type="match status" value="1"/>
</dbReference>
<dbReference type="InterPro" id="IPR035965">
    <property type="entry name" value="PAS-like_dom_sf"/>
</dbReference>
<evidence type="ECO:0000256" key="2">
    <source>
        <dbReference type="ARBA" id="ARBA00022475"/>
    </source>
</evidence>
<dbReference type="InterPro" id="IPR000700">
    <property type="entry name" value="PAS-assoc_C"/>
</dbReference>
<dbReference type="InterPro" id="IPR035919">
    <property type="entry name" value="EAL_sf"/>
</dbReference>
<feature type="transmembrane region" description="Helical" evidence="7">
    <location>
        <begin position="7"/>
        <end position="29"/>
    </location>
</feature>
<dbReference type="PROSITE" id="PS50883">
    <property type="entry name" value="EAL"/>
    <property type="match status" value="1"/>
</dbReference>
<reference evidence="13" key="1">
    <citation type="submission" date="2013-03" db="EMBL/GenBank/DDBJ databases">
        <title>Draft genome sequence of the hydrogen-ethanol-producing anaerobic alkalithermophilic Caloramator celere.</title>
        <authorList>
            <person name="Ciranna A."/>
            <person name="Larjo A."/>
            <person name="Kivisto A."/>
            <person name="Santala V."/>
            <person name="Roos C."/>
            <person name="Karp M."/>
        </authorList>
    </citation>
    <scope>NUCLEOTIDE SEQUENCE [LARGE SCALE GENOMIC DNA]</scope>
    <source>
        <strain evidence="13">DSM 8682</strain>
    </source>
</reference>
<dbReference type="GO" id="GO:0007165">
    <property type="term" value="P:signal transduction"/>
    <property type="evidence" value="ECO:0007669"/>
    <property type="project" value="InterPro"/>
</dbReference>
<dbReference type="PROSITE" id="PS50887">
    <property type="entry name" value="GGDEF"/>
    <property type="match status" value="1"/>
</dbReference>
<evidence type="ECO:0000256" key="6">
    <source>
        <dbReference type="SAM" id="Coils"/>
    </source>
</evidence>
<dbReference type="InterPro" id="IPR043128">
    <property type="entry name" value="Rev_trsase/Diguanyl_cyclase"/>
</dbReference>
<dbReference type="SUPFAM" id="SSF55785">
    <property type="entry name" value="PYP-like sensor domain (PAS domain)"/>
    <property type="match status" value="1"/>
</dbReference>
<dbReference type="Pfam" id="PF08447">
    <property type="entry name" value="PAS_3"/>
    <property type="match status" value="1"/>
</dbReference>
<dbReference type="InterPro" id="IPR052155">
    <property type="entry name" value="Biofilm_reg_signaling"/>
</dbReference>
<evidence type="ECO:0000256" key="4">
    <source>
        <dbReference type="ARBA" id="ARBA00022989"/>
    </source>
</evidence>
<dbReference type="Pfam" id="PF00563">
    <property type="entry name" value="EAL"/>
    <property type="match status" value="1"/>
</dbReference>
<keyword evidence="3 7" id="KW-0812">Transmembrane</keyword>
<organism evidence="13 14">
    <name type="scientific">Thermobrachium celere DSM 8682</name>
    <dbReference type="NCBI Taxonomy" id="941824"/>
    <lineage>
        <taxon>Bacteria</taxon>
        <taxon>Bacillati</taxon>
        <taxon>Bacillota</taxon>
        <taxon>Clostridia</taxon>
        <taxon>Eubacteriales</taxon>
        <taxon>Clostridiaceae</taxon>
        <taxon>Thermobrachium</taxon>
    </lineage>
</organism>
<feature type="domain" description="HAMP" evidence="11">
    <location>
        <begin position="320"/>
        <end position="372"/>
    </location>
</feature>
<evidence type="ECO:0000313" key="14">
    <source>
        <dbReference type="Proteomes" id="UP000014923"/>
    </source>
</evidence>
<comment type="caution">
    <text evidence="13">The sequence shown here is derived from an EMBL/GenBank/DDBJ whole genome shotgun (WGS) entry which is preliminary data.</text>
</comment>
<feature type="domain" description="PAC" evidence="9">
    <location>
        <begin position="480"/>
        <end position="532"/>
    </location>
</feature>
<dbReference type="CDD" id="cd01948">
    <property type="entry name" value="EAL"/>
    <property type="match status" value="1"/>
</dbReference>
<dbReference type="Proteomes" id="UP000014923">
    <property type="component" value="Unassembled WGS sequence"/>
</dbReference>
<evidence type="ECO:0000259" key="10">
    <source>
        <dbReference type="PROSITE" id="PS50883"/>
    </source>
</evidence>
<dbReference type="InterPro" id="IPR001633">
    <property type="entry name" value="EAL_dom"/>
</dbReference>
<dbReference type="CDD" id="cd01949">
    <property type="entry name" value="GGDEF"/>
    <property type="match status" value="1"/>
</dbReference>
<dbReference type="NCBIfam" id="TIGR00254">
    <property type="entry name" value="GGDEF"/>
    <property type="match status" value="1"/>
</dbReference>
<feature type="domain" description="EAL" evidence="10">
    <location>
        <begin position="704"/>
        <end position="955"/>
    </location>
</feature>
<dbReference type="PROSITE" id="PS50112">
    <property type="entry name" value="PAS"/>
    <property type="match status" value="1"/>
</dbReference>
<feature type="transmembrane region" description="Helical" evidence="7">
    <location>
        <begin position="296"/>
        <end position="316"/>
    </location>
</feature>
<dbReference type="SMART" id="SM00267">
    <property type="entry name" value="GGDEF"/>
    <property type="match status" value="1"/>
</dbReference>
<dbReference type="CDD" id="cd00130">
    <property type="entry name" value="PAS"/>
    <property type="match status" value="1"/>
</dbReference>
<evidence type="ECO:0000256" key="7">
    <source>
        <dbReference type="SAM" id="Phobius"/>
    </source>
</evidence>
<dbReference type="PROSITE" id="PS50885">
    <property type="entry name" value="HAMP"/>
    <property type="match status" value="1"/>
</dbReference>
<dbReference type="Gene3D" id="3.20.20.450">
    <property type="entry name" value="EAL domain"/>
    <property type="match status" value="1"/>
</dbReference>
<evidence type="ECO:0000256" key="1">
    <source>
        <dbReference type="ARBA" id="ARBA00004651"/>
    </source>
</evidence>
<dbReference type="RefSeq" id="WP_018660783.1">
    <property type="nucleotide sequence ID" value="NZ_HF952018.1"/>
</dbReference>
<protein>
    <submittedName>
        <fullName evidence="13">Diguanylate cyclase/phosphodiesterase (GGDEF &amp; EAL domains) with PAS/PAC sensor(S)</fullName>
    </submittedName>
</protein>
<dbReference type="CDD" id="cd12912">
    <property type="entry name" value="PDC2_MCP_like"/>
    <property type="match status" value="1"/>
</dbReference>
<accession>R7RNE9</accession>
<dbReference type="SUPFAM" id="SSF55073">
    <property type="entry name" value="Nucleotide cyclase"/>
    <property type="match status" value="1"/>
</dbReference>
<dbReference type="PANTHER" id="PTHR44757">
    <property type="entry name" value="DIGUANYLATE CYCLASE DGCP"/>
    <property type="match status" value="1"/>
</dbReference>
<name>R7RNE9_9CLOT</name>
<evidence type="ECO:0000259" key="11">
    <source>
        <dbReference type="PROSITE" id="PS50885"/>
    </source>
</evidence>
<evidence type="ECO:0000259" key="8">
    <source>
        <dbReference type="PROSITE" id="PS50112"/>
    </source>
</evidence>
<dbReference type="InterPro" id="IPR000160">
    <property type="entry name" value="GGDEF_dom"/>
</dbReference>
<evidence type="ECO:0000256" key="3">
    <source>
        <dbReference type="ARBA" id="ARBA00022692"/>
    </source>
</evidence>
<dbReference type="HOGENOM" id="CLU_000445_70_44_9"/>
<dbReference type="InterPro" id="IPR000014">
    <property type="entry name" value="PAS"/>
</dbReference>
<dbReference type="InterPro" id="IPR033479">
    <property type="entry name" value="dCache_1"/>
</dbReference>
<dbReference type="eggNOG" id="COG5001">
    <property type="taxonomic scope" value="Bacteria"/>
</dbReference>
<dbReference type="AlphaFoldDB" id="R7RNE9"/>
<dbReference type="SMART" id="SM00304">
    <property type="entry name" value="HAMP"/>
    <property type="match status" value="1"/>
</dbReference>
<dbReference type="SUPFAM" id="SSF141868">
    <property type="entry name" value="EAL domain-like"/>
    <property type="match status" value="1"/>
</dbReference>
<dbReference type="SUPFAM" id="SSF158472">
    <property type="entry name" value="HAMP domain-like"/>
    <property type="match status" value="1"/>
</dbReference>
<dbReference type="InterPro" id="IPR013655">
    <property type="entry name" value="PAS_fold_3"/>
</dbReference>
<comment type="subcellular location">
    <subcellularLocation>
        <location evidence="1">Cell membrane</location>
        <topology evidence="1">Multi-pass membrane protein</topology>
    </subcellularLocation>
</comment>
<dbReference type="PANTHER" id="PTHR44757:SF2">
    <property type="entry name" value="BIOFILM ARCHITECTURE MAINTENANCE PROTEIN MBAA"/>
    <property type="match status" value="1"/>
</dbReference>
<feature type="coiled-coil region" evidence="6">
    <location>
        <begin position="364"/>
        <end position="401"/>
    </location>
</feature>
<dbReference type="InterPro" id="IPR003660">
    <property type="entry name" value="HAMP_dom"/>
</dbReference>
<gene>
    <name evidence="13" type="ORF">TCEL_01453</name>
</gene>
<feature type="domain" description="PAS" evidence="8">
    <location>
        <begin position="405"/>
        <end position="476"/>
    </location>
</feature>
<dbReference type="Gene3D" id="6.10.340.10">
    <property type="match status" value="1"/>
</dbReference>
<evidence type="ECO:0000259" key="12">
    <source>
        <dbReference type="PROSITE" id="PS50887"/>
    </source>
</evidence>
<dbReference type="GO" id="GO:0005886">
    <property type="term" value="C:plasma membrane"/>
    <property type="evidence" value="ECO:0007669"/>
    <property type="project" value="UniProtKB-SubCell"/>
</dbReference>
<keyword evidence="14" id="KW-1185">Reference proteome</keyword>
<dbReference type="Gene3D" id="3.30.450.20">
    <property type="entry name" value="PAS domain"/>
    <property type="match status" value="2"/>
</dbReference>
<sequence>MYIKRKLPIFIVLLVSIPLIVLTVTIYNYSSKQLIEINKNKINEIVTVEAENISVILSIFSSDIEEMASNYRVKNYILKRDEVSKKEAFEFIKNRSELSNAQYFNLFNYNTKKNNLKFRTVILDTEGNILIDTENDQTTKSLYDRLILNKVLEGKIFMKPIYSDRNESKLLIAVPIMSITNDRIIGVYAAYFDMNKIGFKFFNYEIGKNRYTYIIDLDGTILHHPDRERIGTKVENELVNNIINRISKGERIVETSGIYEYRGTKKYMACKLMESTGWIIVVAQDLNEVLSVSKNITVISIILLFIFIFVSIRFAIYFSSTITTPLTNLMNAMKAVEEGKLEQQFIYNRDDEFGNLSRAYNSMINRLKSNYTELEALYEELAATEEELRAQYDILMQSEEQLRISEERYRIALEAGKNGIFEWNIDDDTLFLSEQFKSMLGYNFKDIKMSELMEKIVLDEDKEPLRRAYREHLVGYKNCVECEIRVKTGYGLVRWMFVKGKIISGVRGATKILAGAIMDITERKEYEEDIKYLAYYDTLTDLPNRRYFIEELEKELNNIKDKKIAVFLLDLDNFKKVNDTLGHDKGDALLRKVASILKKYESQEVFIARFGGDEFLILVRNIHDIKYLKRLAKAIIDDLKEGIDVLGKNIYTTTSIGITVVPDDGDNVRDIIKNADTAMYKAKAEGRNTYIFFSSEMVEELEQKLEVEKLLLECVKNRGFKLLYQPQVCSRTGRVHSFEALIRIKDSNISPAKFIPIAEESGMIIDIGYFVLEEAVKQIRDWIDRNVDVKPIGVNVSAVQLRDENFTRRVIEIINKYNIDPSLIKLEITESALMEDKERNIEIIKGLKEKGIQIAIDDFGTGYSSLNYLTFIPADYIKIDKSFIDKMFADEGKKQVLDGVTFLAHKLNLKVVVEGIEDREQFKYLKSMGCDFMQGYLFSKPVEKEEAEKLCSYIFKECHPSEM</sequence>
<dbReference type="Pfam" id="PF00990">
    <property type="entry name" value="GGDEF"/>
    <property type="match status" value="1"/>
</dbReference>
<dbReference type="OrthoDB" id="9762141at2"/>
<keyword evidence="5 7" id="KW-0472">Membrane</keyword>
<evidence type="ECO:0000259" key="9">
    <source>
        <dbReference type="PROSITE" id="PS50113"/>
    </source>
</evidence>
<keyword evidence="2" id="KW-1003">Cell membrane</keyword>
<dbReference type="PROSITE" id="PS50113">
    <property type="entry name" value="PAC"/>
    <property type="match status" value="1"/>
</dbReference>
<dbReference type="Gene3D" id="3.30.70.270">
    <property type="match status" value="1"/>
</dbReference>
<dbReference type="Pfam" id="PF02743">
    <property type="entry name" value="dCache_1"/>
    <property type="match status" value="1"/>
</dbReference>
<dbReference type="SMART" id="SM00091">
    <property type="entry name" value="PAS"/>
    <property type="match status" value="1"/>
</dbReference>
<keyword evidence="6" id="KW-0175">Coiled coil</keyword>
<keyword evidence="4 7" id="KW-1133">Transmembrane helix</keyword>
<feature type="domain" description="GGDEF" evidence="12">
    <location>
        <begin position="562"/>
        <end position="695"/>
    </location>
</feature>
<evidence type="ECO:0000313" key="13">
    <source>
        <dbReference type="EMBL" id="CDF57539.1"/>
    </source>
</evidence>
<evidence type="ECO:0000256" key="5">
    <source>
        <dbReference type="ARBA" id="ARBA00023136"/>
    </source>
</evidence>
<dbReference type="EMBL" id="CAVN010000088">
    <property type="protein sequence ID" value="CDF57539.1"/>
    <property type="molecule type" value="Genomic_DNA"/>
</dbReference>
<dbReference type="CDD" id="cd06225">
    <property type="entry name" value="HAMP"/>
    <property type="match status" value="1"/>
</dbReference>
<dbReference type="NCBIfam" id="TIGR00229">
    <property type="entry name" value="sensory_box"/>
    <property type="match status" value="1"/>
</dbReference>
<dbReference type="Pfam" id="PF00672">
    <property type="entry name" value="HAMP"/>
    <property type="match status" value="1"/>
</dbReference>